<evidence type="ECO:0000313" key="2">
    <source>
        <dbReference type="EMBL" id="KIH89019.1"/>
    </source>
</evidence>
<dbReference type="EMBL" id="AWTV01000009">
    <property type="protein sequence ID" value="KIH89019.1"/>
    <property type="molecule type" value="Genomic_DNA"/>
</dbReference>
<evidence type="ECO:0000256" key="1">
    <source>
        <dbReference type="SAM" id="MobiDB-lite"/>
    </source>
</evidence>
<dbReference type="Proteomes" id="UP000031575">
    <property type="component" value="Unassembled WGS sequence"/>
</dbReference>
<comment type="caution">
    <text evidence="2">The sequence shown here is derived from an EMBL/GenBank/DDBJ whole genome shotgun (WGS) entry which is preliminary data.</text>
</comment>
<keyword evidence="3" id="KW-1185">Reference proteome</keyword>
<dbReference type="RefSeq" id="XP_040617029.1">
    <property type="nucleotide sequence ID" value="XM_040766195.1"/>
</dbReference>
<accession>A0A0C2ERM2</accession>
<feature type="region of interest" description="Disordered" evidence="1">
    <location>
        <begin position="28"/>
        <end position="50"/>
    </location>
</feature>
<gene>
    <name evidence="2" type="ORF">SPBR_07942</name>
</gene>
<dbReference type="HOGENOM" id="CLU_1620148_0_0_1"/>
<dbReference type="VEuPathDB" id="FungiDB:SPBR_07942"/>
<reference evidence="2 3" key="1">
    <citation type="journal article" date="2014" name="BMC Genomics">
        <title>Comparative genomics of the major fungal agents of human and animal Sporotrichosis: Sporothrix schenckii and Sporothrix brasiliensis.</title>
        <authorList>
            <person name="Teixeira M.M."/>
            <person name="de Almeida L.G."/>
            <person name="Kubitschek-Barreira P."/>
            <person name="Alves F.L."/>
            <person name="Kioshima E.S."/>
            <person name="Abadio A.K."/>
            <person name="Fernandes L."/>
            <person name="Derengowski L.S."/>
            <person name="Ferreira K.S."/>
            <person name="Souza R.C."/>
            <person name="Ruiz J.C."/>
            <person name="de Andrade N.C."/>
            <person name="Paes H.C."/>
            <person name="Nicola A.M."/>
            <person name="Albuquerque P."/>
            <person name="Gerber A.L."/>
            <person name="Martins V.P."/>
            <person name="Peconick L.D."/>
            <person name="Neto A.V."/>
            <person name="Chaucanez C.B."/>
            <person name="Silva P.A."/>
            <person name="Cunha O.L."/>
            <person name="de Oliveira F.F."/>
            <person name="dos Santos T.C."/>
            <person name="Barros A.L."/>
            <person name="Soares M.A."/>
            <person name="de Oliveira L.M."/>
            <person name="Marini M.M."/>
            <person name="Villalobos-Duno H."/>
            <person name="Cunha M.M."/>
            <person name="de Hoog S."/>
            <person name="da Silveira J.F."/>
            <person name="Henrissat B."/>
            <person name="Nino-Vega G.A."/>
            <person name="Cisalpino P.S."/>
            <person name="Mora-Montes H.M."/>
            <person name="Almeida S.R."/>
            <person name="Stajich J.E."/>
            <person name="Lopes-Bezerra L.M."/>
            <person name="Vasconcelos A.T."/>
            <person name="Felipe M.S."/>
        </authorList>
    </citation>
    <scope>NUCLEOTIDE SEQUENCE [LARGE SCALE GENOMIC DNA]</scope>
    <source>
        <strain evidence="2 3">5110</strain>
    </source>
</reference>
<dbReference type="AlphaFoldDB" id="A0A0C2ERM2"/>
<evidence type="ECO:0000313" key="3">
    <source>
        <dbReference type="Proteomes" id="UP000031575"/>
    </source>
</evidence>
<dbReference type="GeneID" id="63681116"/>
<sequence length="164" mass="17049">MDDVEDGKDGKNGEDKIIEDVENDVLLGTTGVVENSSGVKEDDNGEDDEDNFEAVCVVIIDVSLLAEPPEGTTDTVLLDTEVVFVPGLDDGDSDDATVVWLETGTDGVGVEETSTAGTVALDVTLEAGCGVTVGESDDWEEVLAGAVAFVEVEFDTVVVCGSDE</sequence>
<organism evidence="2 3">
    <name type="scientific">Sporothrix brasiliensis 5110</name>
    <dbReference type="NCBI Taxonomy" id="1398154"/>
    <lineage>
        <taxon>Eukaryota</taxon>
        <taxon>Fungi</taxon>
        <taxon>Dikarya</taxon>
        <taxon>Ascomycota</taxon>
        <taxon>Pezizomycotina</taxon>
        <taxon>Sordariomycetes</taxon>
        <taxon>Sordariomycetidae</taxon>
        <taxon>Ophiostomatales</taxon>
        <taxon>Ophiostomataceae</taxon>
        <taxon>Sporothrix</taxon>
    </lineage>
</organism>
<protein>
    <submittedName>
        <fullName evidence="2">Uncharacterized protein</fullName>
    </submittedName>
</protein>
<name>A0A0C2ERM2_9PEZI</name>
<proteinExistence type="predicted"/>